<proteinExistence type="predicted"/>
<comment type="caution">
    <text evidence="1">The sequence shown here is derived from an EMBL/GenBank/DDBJ whole genome shotgun (WGS) entry which is preliminary data.</text>
</comment>
<protein>
    <submittedName>
        <fullName evidence="1">Uncharacterized protein</fullName>
    </submittedName>
</protein>
<reference evidence="1" key="1">
    <citation type="journal article" date="2024" name="Gigascience">
        <title>Chromosome-level genome of the poultry shaft louse Menopon gallinae provides insight into the host-switching and adaptive evolution of parasitic lice.</title>
        <authorList>
            <person name="Xu Y."/>
            <person name="Ma L."/>
            <person name="Liu S."/>
            <person name="Liang Y."/>
            <person name="Liu Q."/>
            <person name="He Z."/>
            <person name="Tian L."/>
            <person name="Duan Y."/>
            <person name="Cai W."/>
            <person name="Li H."/>
            <person name="Song F."/>
        </authorList>
    </citation>
    <scope>NUCLEOTIDE SEQUENCE</scope>
    <source>
        <strain evidence="1">Cailab_2023a</strain>
    </source>
</reference>
<name>A0AAW2HMR9_9NEOP</name>
<accession>A0AAW2HMR9</accession>
<dbReference type="EMBL" id="JARGDH010000004">
    <property type="protein sequence ID" value="KAL0270966.1"/>
    <property type="molecule type" value="Genomic_DNA"/>
</dbReference>
<dbReference type="AlphaFoldDB" id="A0AAW2HMR9"/>
<organism evidence="1">
    <name type="scientific">Menopon gallinae</name>
    <name type="common">poultry shaft louse</name>
    <dbReference type="NCBI Taxonomy" id="328185"/>
    <lineage>
        <taxon>Eukaryota</taxon>
        <taxon>Metazoa</taxon>
        <taxon>Ecdysozoa</taxon>
        <taxon>Arthropoda</taxon>
        <taxon>Hexapoda</taxon>
        <taxon>Insecta</taxon>
        <taxon>Pterygota</taxon>
        <taxon>Neoptera</taxon>
        <taxon>Paraneoptera</taxon>
        <taxon>Psocodea</taxon>
        <taxon>Troctomorpha</taxon>
        <taxon>Phthiraptera</taxon>
        <taxon>Amblycera</taxon>
        <taxon>Menoponidae</taxon>
        <taxon>Menopon</taxon>
    </lineage>
</organism>
<evidence type="ECO:0000313" key="1">
    <source>
        <dbReference type="EMBL" id="KAL0270966.1"/>
    </source>
</evidence>
<gene>
    <name evidence="1" type="ORF">PYX00_008224</name>
</gene>
<sequence length="93" mass="10720">MENPSETQPSELHRIRQSFVSTSRLQYPDQHAPRFSAVGNPEECDTWIVSALILIGPFQSLPDLLITSGTDRFTDKEGLLCRWHLRSFRWAHP</sequence>